<organism evidence="2 3">
    <name type="scientific">Fusarium oxysporum f. sp. cubense</name>
    <dbReference type="NCBI Taxonomy" id="61366"/>
    <lineage>
        <taxon>Eukaryota</taxon>
        <taxon>Fungi</taxon>
        <taxon>Dikarya</taxon>
        <taxon>Ascomycota</taxon>
        <taxon>Pezizomycotina</taxon>
        <taxon>Sordariomycetes</taxon>
        <taxon>Hypocreomycetidae</taxon>
        <taxon>Hypocreales</taxon>
        <taxon>Nectriaceae</taxon>
        <taxon>Fusarium</taxon>
        <taxon>Fusarium oxysporum species complex</taxon>
    </lineage>
</organism>
<reference evidence="2 3" key="1">
    <citation type="submission" date="2019-07" db="EMBL/GenBank/DDBJ databases">
        <title>The First High-Quality Draft Genome Sequence of the Causal Agent of the Current Panama Disease Epidemic.</title>
        <authorList>
            <person name="Warmington R.J."/>
            <person name="Kay W."/>
            <person name="Jeffries A."/>
            <person name="Bebber D."/>
            <person name="Moore K."/>
            <person name="Studholme D.J."/>
        </authorList>
    </citation>
    <scope>NUCLEOTIDE SEQUENCE [LARGE SCALE GENOMIC DNA]</scope>
    <source>
        <strain evidence="2 3">TR4</strain>
    </source>
</reference>
<dbReference type="PANTHER" id="PTHR32100">
    <property type="entry name" value="OMEGA-6 FATTY ACID DESATURASE, CHLOROPLASTIC"/>
    <property type="match status" value="1"/>
</dbReference>
<feature type="compositionally biased region" description="Polar residues" evidence="1">
    <location>
        <begin position="1"/>
        <end position="10"/>
    </location>
</feature>
<feature type="compositionally biased region" description="Gly residues" evidence="1">
    <location>
        <begin position="167"/>
        <end position="176"/>
    </location>
</feature>
<dbReference type="Proteomes" id="UP000321331">
    <property type="component" value="Unassembled WGS sequence"/>
</dbReference>
<feature type="region of interest" description="Disordered" evidence="1">
    <location>
        <begin position="155"/>
        <end position="176"/>
    </location>
</feature>
<dbReference type="GO" id="GO:0016491">
    <property type="term" value="F:oxidoreductase activity"/>
    <property type="evidence" value="ECO:0007669"/>
    <property type="project" value="InterPro"/>
</dbReference>
<accession>A0A5C6TL52</accession>
<evidence type="ECO:0000313" key="3">
    <source>
        <dbReference type="Proteomes" id="UP000321331"/>
    </source>
</evidence>
<feature type="region of interest" description="Disordered" evidence="1">
    <location>
        <begin position="1"/>
        <end position="23"/>
    </location>
</feature>
<evidence type="ECO:0000313" key="2">
    <source>
        <dbReference type="EMBL" id="TXC10591.1"/>
    </source>
</evidence>
<comment type="caution">
    <text evidence="2">The sequence shown here is derived from an EMBL/GenBank/DDBJ whole genome shotgun (WGS) entry which is preliminary data.</text>
</comment>
<dbReference type="EMBL" id="VMNF01000004">
    <property type="protein sequence ID" value="TXC10591.1"/>
    <property type="molecule type" value="Genomic_DNA"/>
</dbReference>
<name>A0A5C6TL52_FUSOC</name>
<proteinExistence type="predicted"/>
<sequence>MASVSTSTVPGQHPASRHTVTDFESSTSLSSLSLVDANQAKPTHDRLLDTYGNEFTPPDFTIKHIRDAIPKHCFDWQISHGKHHKATGNMERDMVIVPRTREQHATRIGRIAYELSELTEETPAYTLLRLVMKQLVGWPNYILTNVTGHNYHECQGEGRGKGKKKGLGGGVDFGGL</sequence>
<dbReference type="InterPro" id="IPR012171">
    <property type="entry name" value="Fatty_acid_desaturase"/>
</dbReference>
<protein>
    <submittedName>
        <fullName evidence="2">Uncharacterized protein</fullName>
    </submittedName>
</protein>
<dbReference type="AlphaFoldDB" id="A0A5C6TL52"/>
<gene>
    <name evidence="2" type="ORF">FocTR4_00004366</name>
</gene>
<evidence type="ECO:0000256" key="1">
    <source>
        <dbReference type="SAM" id="MobiDB-lite"/>
    </source>
</evidence>